<dbReference type="AlphaFoldDB" id="A0A4R4RK71"/>
<proteinExistence type="predicted"/>
<dbReference type="RefSeq" id="WP_131984365.1">
    <property type="nucleotide sequence ID" value="NZ_SMKL01000035.1"/>
</dbReference>
<protein>
    <submittedName>
        <fullName evidence="3">Uncharacterized protein</fullName>
    </submittedName>
</protein>
<comment type="caution">
    <text evidence="3">The sequence shown here is derived from an EMBL/GenBank/DDBJ whole genome shotgun (WGS) entry which is preliminary data.</text>
</comment>
<evidence type="ECO:0000256" key="2">
    <source>
        <dbReference type="SAM" id="SignalP"/>
    </source>
</evidence>
<evidence type="ECO:0000313" key="3">
    <source>
        <dbReference type="EMBL" id="TDC50018.1"/>
    </source>
</evidence>
<keyword evidence="1" id="KW-0812">Transmembrane</keyword>
<keyword evidence="1" id="KW-0472">Membrane</keyword>
<feature type="transmembrane region" description="Helical" evidence="1">
    <location>
        <begin position="46"/>
        <end position="63"/>
    </location>
</feature>
<feature type="transmembrane region" description="Helical" evidence="1">
    <location>
        <begin position="70"/>
        <end position="91"/>
    </location>
</feature>
<dbReference type="EMBL" id="SMKL01000035">
    <property type="protein sequence ID" value="TDC50018.1"/>
    <property type="molecule type" value="Genomic_DNA"/>
</dbReference>
<evidence type="ECO:0000313" key="4">
    <source>
        <dbReference type="Proteomes" id="UP000295621"/>
    </source>
</evidence>
<evidence type="ECO:0000256" key="1">
    <source>
        <dbReference type="SAM" id="Phobius"/>
    </source>
</evidence>
<sequence>MTDASRSAGPGRGLARFGRGFLLAQVCLALSAGAHAAAEGTVHLTDGMLFAWLLLSALCVAAAERRRNLAGIATVVVVSQVVLHLLAPISTHDVATAAPSAEMIGWHVVAALLASLLLAHGERLAWAVWSLAGPPRVPLTLHPVPAVAGPAPVGWVRRVPVHGRVHSGGATRRGPPVA</sequence>
<accession>A0A4R4RK71</accession>
<feature type="chain" id="PRO_5038348524" evidence="2">
    <location>
        <begin position="37"/>
        <end position="178"/>
    </location>
</feature>
<name>A0A4R4RK71_9ACTN</name>
<feature type="transmembrane region" description="Helical" evidence="1">
    <location>
        <begin position="103"/>
        <end position="121"/>
    </location>
</feature>
<reference evidence="3 4" key="1">
    <citation type="submission" date="2019-02" db="EMBL/GenBank/DDBJ databases">
        <title>Draft genome sequences of novel Actinobacteria.</title>
        <authorList>
            <person name="Sahin N."/>
            <person name="Ay H."/>
            <person name="Saygin H."/>
        </authorList>
    </citation>
    <scope>NUCLEOTIDE SEQUENCE [LARGE SCALE GENOMIC DNA]</scope>
    <source>
        <strain evidence="3 4">KC603</strain>
    </source>
</reference>
<keyword evidence="1" id="KW-1133">Transmembrane helix</keyword>
<keyword evidence="4" id="KW-1185">Reference proteome</keyword>
<dbReference type="Proteomes" id="UP000295621">
    <property type="component" value="Unassembled WGS sequence"/>
</dbReference>
<gene>
    <name evidence="3" type="ORF">E1212_16490</name>
</gene>
<feature type="signal peptide" evidence="2">
    <location>
        <begin position="1"/>
        <end position="36"/>
    </location>
</feature>
<keyword evidence="2" id="KW-0732">Signal</keyword>
<organism evidence="3 4">
    <name type="scientific">Jiangella ureilytica</name>
    <dbReference type="NCBI Taxonomy" id="2530374"/>
    <lineage>
        <taxon>Bacteria</taxon>
        <taxon>Bacillati</taxon>
        <taxon>Actinomycetota</taxon>
        <taxon>Actinomycetes</taxon>
        <taxon>Jiangellales</taxon>
        <taxon>Jiangellaceae</taxon>
        <taxon>Jiangella</taxon>
    </lineage>
</organism>